<reference evidence="3 4" key="1">
    <citation type="submission" date="2023-03" db="EMBL/GenBank/DDBJ databases">
        <title>Genome insight into feeding habits of ladybird beetles.</title>
        <authorList>
            <person name="Li H.-S."/>
            <person name="Huang Y.-H."/>
            <person name="Pang H."/>
        </authorList>
    </citation>
    <scope>NUCLEOTIDE SEQUENCE [LARGE SCALE GENOMIC DNA]</scope>
    <source>
        <strain evidence="3">SYSU_2023b</strain>
        <tissue evidence="3">Whole body</tissue>
    </source>
</reference>
<dbReference type="InterPro" id="IPR036514">
    <property type="entry name" value="SGNH_hydro_sf"/>
</dbReference>
<name>A0AAW1US34_9CUCU</name>
<dbReference type="PANTHER" id="PTHR11852:SF0">
    <property type="entry name" value="PLATELET-ACTIVATING FACTOR ACETYLHYDROLASE IB SUBUNIT BETA HOMOLOG"/>
    <property type="match status" value="1"/>
</dbReference>
<feature type="domain" description="SGNH hydrolase-type esterase" evidence="2">
    <location>
        <begin position="39"/>
        <end position="205"/>
    </location>
</feature>
<evidence type="ECO:0000256" key="1">
    <source>
        <dbReference type="ARBA" id="ARBA00038184"/>
    </source>
</evidence>
<dbReference type="Gene3D" id="3.40.50.1110">
    <property type="entry name" value="SGNH hydrolase"/>
    <property type="match status" value="1"/>
</dbReference>
<gene>
    <name evidence="3" type="ORF">WA026_001478</name>
</gene>
<dbReference type="Proteomes" id="UP001431783">
    <property type="component" value="Unassembled WGS sequence"/>
</dbReference>
<dbReference type="Pfam" id="PF13472">
    <property type="entry name" value="Lipase_GDSL_2"/>
    <property type="match status" value="1"/>
</dbReference>
<dbReference type="PANTHER" id="PTHR11852">
    <property type="entry name" value="PLATELET-ACTIVATING FACTOR ACETYLHYDROLASE"/>
    <property type="match status" value="1"/>
</dbReference>
<accession>A0AAW1US34</accession>
<dbReference type="InterPro" id="IPR013830">
    <property type="entry name" value="SGNH_hydro"/>
</dbReference>
<organism evidence="3 4">
    <name type="scientific">Henosepilachna vigintioctopunctata</name>
    <dbReference type="NCBI Taxonomy" id="420089"/>
    <lineage>
        <taxon>Eukaryota</taxon>
        <taxon>Metazoa</taxon>
        <taxon>Ecdysozoa</taxon>
        <taxon>Arthropoda</taxon>
        <taxon>Hexapoda</taxon>
        <taxon>Insecta</taxon>
        <taxon>Pterygota</taxon>
        <taxon>Neoptera</taxon>
        <taxon>Endopterygota</taxon>
        <taxon>Coleoptera</taxon>
        <taxon>Polyphaga</taxon>
        <taxon>Cucujiformia</taxon>
        <taxon>Coccinelloidea</taxon>
        <taxon>Coccinellidae</taxon>
        <taxon>Epilachninae</taxon>
        <taxon>Epilachnini</taxon>
        <taxon>Henosepilachna</taxon>
    </lineage>
</organism>
<evidence type="ECO:0000313" key="3">
    <source>
        <dbReference type="EMBL" id="KAK9883297.1"/>
    </source>
</evidence>
<proteinExistence type="inferred from homology"/>
<comment type="caution">
    <text evidence="3">The sequence shown here is derived from an EMBL/GenBank/DDBJ whole genome shotgun (WGS) entry which is preliminary data.</text>
</comment>
<keyword evidence="4" id="KW-1185">Reference proteome</keyword>
<sequence length="222" mass="25419">MNPCILAQPPEDEVGDGRWHSMHNRYVQEASTSEAEVLFIGDSIIQQLQFSTIWAEKFISLHCCNFGIGGDRVENVLWRIQNGELDFQAKLKAVVLFVGTNNTDCTPHEVYEGILEIIKTIKQKLGNVAIILPTLLPRGQYPNPYRERNDQVNTFLIDKFCNPDNIDELTPSVIVVRIHENIVQNDKTIPHFILHDYLHLTNSAYWKIFGPIYDKLCDIIGK</sequence>
<dbReference type="SUPFAM" id="SSF52266">
    <property type="entry name" value="SGNH hydrolase"/>
    <property type="match status" value="1"/>
</dbReference>
<comment type="similarity">
    <text evidence="1">Belongs to the 'GDSL' lipolytic enzyme family. Platelet-activating factor acetylhydrolase IB beta/gamma subunits subfamily.</text>
</comment>
<dbReference type="CDD" id="cd01820">
    <property type="entry name" value="PAF_acetylesterase_like"/>
    <property type="match status" value="1"/>
</dbReference>
<dbReference type="EMBL" id="JARQZJ010000091">
    <property type="protein sequence ID" value="KAK9883297.1"/>
    <property type="molecule type" value="Genomic_DNA"/>
</dbReference>
<evidence type="ECO:0000259" key="2">
    <source>
        <dbReference type="Pfam" id="PF13472"/>
    </source>
</evidence>
<dbReference type="AlphaFoldDB" id="A0AAW1US34"/>
<protein>
    <recommendedName>
        <fullName evidence="2">SGNH hydrolase-type esterase domain-containing protein</fullName>
    </recommendedName>
</protein>
<evidence type="ECO:0000313" key="4">
    <source>
        <dbReference type="Proteomes" id="UP001431783"/>
    </source>
</evidence>